<dbReference type="Gene3D" id="3.40.50.1820">
    <property type="entry name" value="alpha/beta hydrolase"/>
    <property type="match status" value="1"/>
</dbReference>
<dbReference type="GeneID" id="37159834"/>
<accession>A0A8G1VHI2</accession>
<dbReference type="EMBL" id="KZ825077">
    <property type="protein sequence ID" value="RAH53404.1"/>
    <property type="molecule type" value="Genomic_DNA"/>
</dbReference>
<sequence length="54" mass="6014">AAPGKIEDYSALPPLYIDVGSCQSCKKQNVAYATRFLDYRSQADLHVWRGGSHE</sequence>
<evidence type="ECO:0000313" key="2">
    <source>
        <dbReference type="Proteomes" id="UP000249526"/>
    </source>
</evidence>
<proteinExistence type="predicted"/>
<gene>
    <name evidence="1" type="ORF">BO85DRAFT_381646</name>
</gene>
<feature type="non-terminal residue" evidence="1">
    <location>
        <position position="1"/>
    </location>
</feature>
<protein>
    <submittedName>
        <fullName evidence="1">Uncharacterized protein</fullName>
    </submittedName>
</protein>
<evidence type="ECO:0000313" key="1">
    <source>
        <dbReference type="EMBL" id="RAH53404.1"/>
    </source>
</evidence>
<name>A0A8G1VHI2_9EURO</name>
<keyword evidence="2" id="KW-1185">Reference proteome</keyword>
<organism evidence="1 2">
    <name type="scientific">Aspergillus piperis CBS 112811</name>
    <dbReference type="NCBI Taxonomy" id="1448313"/>
    <lineage>
        <taxon>Eukaryota</taxon>
        <taxon>Fungi</taxon>
        <taxon>Dikarya</taxon>
        <taxon>Ascomycota</taxon>
        <taxon>Pezizomycotina</taxon>
        <taxon>Eurotiomycetes</taxon>
        <taxon>Eurotiomycetidae</taxon>
        <taxon>Eurotiales</taxon>
        <taxon>Aspergillaceae</taxon>
        <taxon>Aspergillus</taxon>
        <taxon>Aspergillus subgen. Circumdati</taxon>
    </lineage>
</organism>
<dbReference type="RefSeq" id="XP_025511326.1">
    <property type="nucleotide sequence ID" value="XM_025656432.1"/>
</dbReference>
<reference evidence="1 2" key="1">
    <citation type="submission" date="2018-02" db="EMBL/GenBank/DDBJ databases">
        <title>The genomes of Aspergillus section Nigri reveals drivers in fungal speciation.</title>
        <authorList>
            <consortium name="DOE Joint Genome Institute"/>
            <person name="Vesth T.C."/>
            <person name="Nybo J."/>
            <person name="Theobald S."/>
            <person name="Brandl J."/>
            <person name="Frisvad J.C."/>
            <person name="Nielsen K.F."/>
            <person name="Lyhne E.K."/>
            <person name="Kogle M.E."/>
            <person name="Kuo A."/>
            <person name="Riley R."/>
            <person name="Clum A."/>
            <person name="Nolan M."/>
            <person name="Lipzen A."/>
            <person name="Salamov A."/>
            <person name="Henrissat B."/>
            <person name="Wiebenga A."/>
            <person name="De vries R.P."/>
            <person name="Grigoriev I.V."/>
            <person name="Mortensen U.H."/>
            <person name="Andersen M.R."/>
            <person name="Baker S.E."/>
        </authorList>
    </citation>
    <scope>NUCLEOTIDE SEQUENCE [LARGE SCALE GENOMIC DNA]</scope>
    <source>
        <strain evidence="1 2">CBS 112811</strain>
    </source>
</reference>
<dbReference type="InterPro" id="IPR029058">
    <property type="entry name" value="AB_hydrolase_fold"/>
</dbReference>
<dbReference type="Proteomes" id="UP000249526">
    <property type="component" value="Unassembled WGS sequence"/>
</dbReference>
<dbReference type="AlphaFoldDB" id="A0A8G1VHI2"/>